<name>A0A0D7BA17_9AGAR</name>
<feature type="region of interest" description="Disordered" evidence="1">
    <location>
        <begin position="129"/>
        <end position="288"/>
    </location>
</feature>
<feature type="region of interest" description="Disordered" evidence="1">
    <location>
        <begin position="452"/>
        <end position="480"/>
    </location>
</feature>
<accession>A0A0D7BA17</accession>
<reference evidence="2 3" key="1">
    <citation type="journal article" date="2015" name="Fungal Genet. Biol.">
        <title>Evolution of novel wood decay mechanisms in Agaricales revealed by the genome sequences of Fistulina hepatica and Cylindrobasidium torrendii.</title>
        <authorList>
            <person name="Floudas D."/>
            <person name="Held B.W."/>
            <person name="Riley R."/>
            <person name="Nagy L.G."/>
            <person name="Koehler G."/>
            <person name="Ransdell A.S."/>
            <person name="Younus H."/>
            <person name="Chow J."/>
            <person name="Chiniquy J."/>
            <person name="Lipzen A."/>
            <person name="Tritt A."/>
            <person name="Sun H."/>
            <person name="Haridas S."/>
            <person name="LaButti K."/>
            <person name="Ohm R.A."/>
            <person name="Kues U."/>
            <person name="Blanchette R.A."/>
            <person name="Grigoriev I.V."/>
            <person name="Minto R.E."/>
            <person name="Hibbett D.S."/>
        </authorList>
    </citation>
    <scope>NUCLEOTIDE SEQUENCE [LARGE SCALE GENOMIC DNA]</scope>
    <source>
        <strain evidence="2 3">FP15055 ss-10</strain>
    </source>
</reference>
<feature type="compositionally biased region" description="Basic and acidic residues" evidence="1">
    <location>
        <begin position="89"/>
        <end position="101"/>
    </location>
</feature>
<feature type="compositionally biased region" description="Polar residues" evidence="1">
    <location>
        <begin position="262"/>
        <end position="276"/>
    </location>
</feature>
<sequence length="480" mass="52841">MTMGPIVRKMRPIVSRPSSELGRAKKIGHTWWIVLKLSDPVSLLVFHHDYPTLSKPPPLNPRKSSLSRCLFTLTFQKTNIGSSHSSKAGKSEEELERRKNHKLEYDPERTYTYRELLAIDFEKSIPRAPTVQDNQSVPWPLTVQDDQSPSPSAVHDNPPAPSPLTTVEGSKKRVRCDSNVGDSEPTSNEILTINSDDPPTFFPPSPKRTRMSSPSKQLQAKAPDSRDCAVVPATSPVRSISPTQAPVNQPSNTADTALDAQPQPSTSSQNTASPNQAVPAPEIKPPKNASKDEAIAYLKTVKFINQVIFGNPKSIPEIKIHCVKCDQLVWTGVKSEGEGGAKVGAKKGKRKQQDVKAKERERRIKLGEWLAHKASCVDKNNEILAELKEDNAIDKAGLGDELTPISDIRIRCVHCDTLVWEGKKEVKGSEDIQGVKGDTAVDTSKWKAHRASCRLLQSHEQPKAPSAEEATAEDPEAQKE</sequence>
<dbReference type="Proteomes" id="UP000054007">
    <property type="component" value="Unassembled WGS sequence"/>
</dbReference>
<organism evidence="2 3">
    <name type="scientific">Cylindrobasidium torrendii FP15055 ss-10</name>
    <dbReference type="NCBI Taxonomy" id="1314674"/>
    <lineage>
        <taxon>Eukaryota</taxon>
        <taxon>Fungi</taxon>
        <taxon>Dikarya</taxon>
        <taxon>Basidiomycota</taxon>
        <taxon>Agaricomycotina</taxon>
        <taxon>Agaricomycetes</taxon>
        <taxon>Agaricomycetidae</taxon>
        <taxon>Agaricales</taxon>
        <taxon>Marasmiineae</taxon>
        <taxon>Physalacriaceae</taxon>
        <taxon>Cylindrobasidium</taxon>
    </lineage>
</organism>
<dbReference type="AlphaFoldDB" id="A0A0D7BA17"/>
<proteinExistence type="predicted"/>
<keyword evidence="3" id="KW-1185">Reference proteome</keyword>
<feature type="compositionally biased region" description="Polar residues" evidence="1">
    <location>
        <begin position="180"/>
        <end position="194"/>
    </location>
</feature>
<evidence type="ECO:0000313" key="2">
    <source>
        <dbReference type="EMBL" id="KIY67004.1"/>
    </source>
</evidence>
<feature type="compositionally biased region" description="Polar residues" evidence="1">
    <location>
        <begin position="236"/>
        <end position="255"/>
    </location>
</feature>
<feature type="region of interest" description="Disordered" evidence="1">
    <location>
        <begin position="81"/>
        <end position="101"/>
    </location>
</feature>
<feature type="compositionally biased region" description="Acidic residues" evidence="1">
    <location>
        <begin position="470"/>
        <end position="480"/>
    </location>
</feature>
<gene>
    <name evidence="2" type="ORF">CYLTODRAFT_411467</name>
</gene>
<dbReference type="EMBL" id="KN880538">
    <property type="protein sequence ID" value="KIY67004.1"/>
    <property type="molecule type" value="Genomic_DNA"/>
</dbReference>
<evidence type="ECO:0000313" key="3">
    <source>
        <dbReference type="Proteomes" id="UP000054007"/>
    </source>
</evidence>
<protein>
    <submittedName>
        <fullName evidence="2">Uncharacterized protein</fullName>
    </submittedName>
</protein>
<evidence type="ECO:0000256" key="1">
    <source>
        <dbReference type="SAM" id="MobiDB-lite"/>
    </source>
</evidence>